<accession>A0A392S710</accession>
<dbReference type="AlphaFoldDB" id="A0A392S710"/>
<proteinExistence type="predicted"/>
<dbReference type="EMBL" id="LXQA010327060">
    <property type="protein sequence ID" value="MCI44177.1"/>
    <property type="molecule type" value="Genomic_DNA"/>
</dbReference>
<feature type="non-terminal residue" evidence="1">
    <location>
        <position position="1"/>
    </location>
</feature>
<name>A0A392S710_9FABA</name>
<keyword evidence="2" id="KW-1185">Reference proteome</keyword>
<organism evidence="1 2">
    <name type="scientific">Trifolium medium</name>
    <dbReference type="NCBI Taxonomy" id="97028"/>
    <lineage>
        <taxon>Eukaryota</taxon>
        <taxon>Viridiplantae</taxon>
        <taxon>Streptophyta</taxon>
        <taxon>Embryophyta</taxon>
        <taxon>Tracheophyta</taxon>
        <taxon>Spermatophyta</taxon>
        <taxon>Magnoliopsida</taxon>
        <taxon>eudicotyledons</taxon>
        <taxon>Gunneridae</taxon>
        <taxon>Pentapetalae</taxon>
        <taxon>rosids</taxon>
        <taxon>fabids</taxon>
        <taxon>Fabales</taxon>
        <taxon>Fabaceae</taxon>
        <taxon>Papilionoideae</taxon>
        <taxon>50 kb inversion clade</taxon>
        <taxon>NPAAA clade</taxon>
        <taxon>Hologalegina</taxon>
        <taxon>IRL clade</taxon>
        <taxon>Trifolieae</taxon>
        <taxon>Trifolium</taxon>
    </lineage>
</organism>
<dbReference type="Proteomes" id="UP000265520">
    <property type="component" value="Unassembled WGS sequence"/>
</dbReference>
<evidence type="ECO:0000313" key="1">
    <source>
        <dbReference type="EMBL" id="MCI44177.1"/>
    </source>
</evidence>
<reference evidence="1 2" key="1">
    <citation type="journal article" date="2018" name="Front. Plant Sci.">
        <title>Red Clover (Trifolium pratense) and Zigzag Clover (T. medium) - A Picture of Genomic Similarities and Differences.</title>
        <authorList>
            <person name="Dluhosova J."/>
            <person name="Istvanek J."/>
            <person name="Nedelnik J."/>
            <person name="Repkova J."/>
        </authorList>
    </citation>
    <scope>NUCLEOTIDE SEQUENCE [LARGE SCALE GENOMIC DNA]</scope>
    <source>
        <strain evidence="2">cv. 10/8</strain>
        <tissue evidence="1">Leaf</tissue>
    </source>
</reference>
<comment type="caution">
    <text evidence="1">The sequence shown here is derived from an EMBL/GenBank/DDBJ whole genome shotgun (WGS) entry which is preliminary data.</text>
</comment>
<evidence type="ECO:0000313" key="2">
    <source>
        <dbReference type="Proteomes" id="UP000265520"/>
    </source>
</evidence>
<protein>
    <submittedName>
        <fullName evidence="1">Uncharacterized protein</fullName>
    </submittedName>
</protein>
<sequence>FSKAFKAEYPIVKLSKRSIRFSKALKAEYPVAKLSKWSIRFSKALKVEYPGFKTFKAKWRTRVGSQNFQSEVESQC</sequence>